<proteinExistence type="predicted"/>
<dbReference type="Proteomes" id="UP000007174">
    <property type="component" value="Unassembled WGS sequence"/>
</dbReference>
<gene>
    <name evidence="1" type="ORF">CH063_14669</name>
</gene>
<feature type="non-terminal residue" evidence="1">
    <location>
        <position position="1"/>
    </location>
</feature>
<protein>
    <submittedName>
        <fullName evidence="1">Uncharacterized protein</fullName>
    </submittedName>
</protein>
<name>H1VZJ8_COLHI</name>
<dbReference type="EMBL" id="CACQ02007952">
    <property type="protein sequence ID" value="CCF45660.1"/>
    <property type="molecule type" value="Genomic_DNA"/>
</dbReference>
<dbReference type="AlphaFoldDB" id="H1VZJ8"/>
<dbReference type="HOGENOM" id="CLU_2984456_0_0_1"/>
<evidence type="ECO:0000313" key="2">
    <source>
        <dbReference type="Proteomes" id="UP000007174"/>
    </source>
</evidence>
<organism evidence="1 2">
    <name type="scientific">Colletotrichum higginsianum (strain IMI 349063)</name>
    <name type="common">Crucifer anthracnose fungus</name>
    <dbReference type="NCBI Taxonomy" id="759273"/>
    <lineage>
        <taxon>Eukaryota</taxon>
        <taxon>Fungi</taxon>
        <taxon>Dikarya</taxon>
        <taxon>Ascomycota</taxon>
        <taxon>Pezizomycotina</taxon>
        <taxon>Sordariomycetes</taxon>
        <taxon>Hypocreomycetidae</taxon>
        <taxon>Glomerellales</taxon>
        <taxon>Glomerellaceae</taxon>
        <taxon>Colletotrichum</taxon>
        <taxon>Colletotrichum destructivum species complex</taxon>
    </lineage>
</organism>
<evidence type="ECO:0000313" key="1">
    <source>
        <dbReference type="EMBL" id="CCF45660.1"/>
    </source>
</evidence>
<reference evidence="2" key="1">
    <citation type="journal article" date="2012" name="Nat. Genet.">
        <title>Lifestyle transitions in plant pathogenic Colletotrichum fungi deciphered by genome and transcriptome analyses.</title>
        <authorList>
            <person name="O'Connell R.J."/>
            <person name="Thon M.R."/>
            <person name="Hacquard S."/>
            <person name="Amyotte S.G."/>
            <person name="Kleemann J."/>
            <person name="Torres M.F."/>
            <person name="Damm U."/>
            <person name="Buiate E.A."/>
            <person name="Epstein L."/>
            <person name="Alkan N."/>
            <person name="Altmueller J."/>
            <person name="Alvarado-Balderrama L."/>
            <person name="Bauser C.A."/>
            <person name="Becker C."/>
            <person name="Birren B.W."/>
            <person name="Chen Z."/>
            <person name="Choi J."/>
            <person name="Crouch J.A."/>
            <person name="Duvick J.P."/>
            <person name="Farman M.A."/>
            <person name="Gan P."/>
            <person name="Heiman D."/>
            <person name="Henrissat B."/>
            <person name="Howard R.J."/>
            <person name="Kabbage M."/>
            <person name="Koch C."/>
            <person name="Kracher B."/>
            <person name="Kubo Y."/>
            <person name="Law A.D."/>
            <person name="Lebrun M.-H."/>
            <person name="Lee Y.-H."/>
            <person name="Miyara I."/>
            <person name="Moore N."/>
            <person name="Neumann U."/>
            <person name="Nordstroem K."/>
            <person name="Panaccione D.G."/>
            <person name="Panstruga R."/>
            <person name="Place M."/>
            <person name="Proctor R.H."/>
            <person name="Prusky D."/>
            <person name="Rech G."/>
            <person name="Reinhardt R."/>
            <person name="Rollins J.A."/>
            <person name="Rounsley S."/>
            <person name="Schardl C.L."/>
            <person name="Schwartz D.C."/>
            <person name="Shenoy N."/>
            <person name="Shirasu K."/>
            <person name="Sikhakolli U.R."/>
            <person name="Stueber K."/>
            <person name="Sukno S.A."/>
            <person name="Sweigard J.A."/>
            <person name="Takano Y."/>
            <person name="Takahara H."/>
            <person name="Trail F."/>
            <person name="van der Does H.C."/>
            <person name="Voll L.M."/>
            <person name="Will I."/>
            <person name="Young S."/>
            <person name="Zeng Q."/>
            <person name="Zhang J."/>
            <person name="Zhou S."/>
            <person name="Dickman M.B."/>
            <person name="Schulze-Lefert P."/>
            <person name="Ver Loren van Themaat E."/>
            <person name="Ma L.-J."/>
            <person name="Vaillancourt L.J."/>
        </authorList>
    </citation>
    <scope>NUCLEOTIDE SEQUENCE [LARGE SCALE GENOMIC DNA]</scope>
    <source>
        <strain evidence="2">IMI 349063</strain>
    </source>
</reference>
<accession>H1VZJ8</accession>
<sequence>SWHPEAVQRCRVSCCTFASMAAEAAAAAKFIASYRRLAGLRHGPTSGRLPRRQMPLHR</sequence>